<dbReference type="InterPro" id="IPR033248">
    <property type="entry name" value="Transketolase_C"/>
</dbReference>
<name>A0A9D1DI32_9FIRM</name>
<organism evidence="12 13">
    <name type="scientific">Candidatus Avoscillospira avicola</name>
    <dbReference type="NCBI Taxonomy" id="2840706"/>
    <lineage>
        <taxon>Bacteria</taxon>
        <taxon>Bacillati</taxon>
        <taxon>Bacillota</taxon>
        <taxon>Clostridia</taxon>
        <taxon>Eubacteriales</taxon>
        <taxon>Oscillospiraceae</taxon>
        <taxon>Oscillospiraceae incertae sedis</taxon>
        <taxon>Candidatus Avoscillospira</taxon>
    </lineage>
</organism>
<dbReference type="Proteomes" id="UP000824239">
    <property type="component" value="Unassembled WGS sequence"/>
</dbReference>
<dbReference type="GO" id="GO:0030976">
    <property type="term" value="F:thiamine pyrophosphate binding"/>
    <property type="evidence" value="ECO:0007669"/>
    <property type="project" value="UniProtKB-UniRule"/>
</dbReference>
<dbReference type="InterPro" id="IPR029061">
    <property type="entry name" value="THDP-binding"/>
</dbReference>
<evidence type="ECO:0000313" key="12">
    <source>
        <dbReference type="EMBL" id="HIR51030.1"/>
    </source>
</evidence>
<dbReference type="InterPro" id="IPR020826">
    <property type="entry name" value="Transketolase_BS"/>
</dbReference>
<accession>A0A9D1DI32</accession>
<dbReference type="PROSITE" id="PS00802">
    <property type="entry name" value="TRANSKETOLASE_2"/>
    <property type="match status" value="1"/>
</dbReference>
<dbReference type="Gene3D" id="3.40.50.920">
    <property type="match status" value="1"/>
</dbReference>
<comment type="cofactor">
    <cofactor evidence="10">
        <name>Mg(2+)</name>
        <dbReference type="ChEBI" id="CHEBI:18420"/>
    </cofactor>
    <text evidence="10">Binds 1 Mg(2+) ion per subunit.</text>
</comment>
<keyword evidence="9 10" id="KW-0414">Isoprene biosynthesis</keyword>
<dbReference type="InterPro" id="IPR005475">
    <property type="entry name" value="Transketolase-like_Pyr-bd"/>
</dbReference>
<dbReference type="Pfam" id="PF02780">
    <property type="entry name" value="Transketolase_C"/>
    <property type="match status" value="1"/>
</dbReference>
<dbReference type="NCBIfam" id="TIGR00204">
    <property type="entry name" value="dxs"/>
    <property type="match status" value="1"/>
</dbReference>
<comment type="subunit">
    <text evidence="3 10">Homodimer.</text>
</comment>
<feature type="binding site" evidence="10">
    <location>
        <position position="173"/>
    </location>
    <ligand>
        <name>Mg(2+)</name>
        <dbReference type="ChEBI" id="CHEBI:18420"/>
    </ligand>
</feature>
<dbReference type="EMBL" id="DVHE01000056">
    <property type="protein sequence ID" value="HIR51030.1"/>
    <property type="molecule type" value="Genomic_DNA"/>
</dbReference>
<dbReference type="GO" id="GO:0008661">
    <property type="term" value="F:1-deoxy-D-xylulose-5-phosphate synthase activity"/>
    <property type="evidence" value="ECO:0007669"/>
    <property type="project" value="UniProtKB-UniRule"/>
</dbReference>
<keyword evidence="7 10" id="KW-0784">Thiamine biosynthesis</keyword>
<dbReference type="GO" id="GO:0016114">
    <property type="term" value="P:terpenoid biosynthetic process"/>
    <property type="evidence" value="ECO:0007669"/>
    <property type="project" value="UniProtKB-UniRule"/>
</dbReference>
<feature type="binding site" evidence="10">
    <location>
        <begin position="113"/>
        <end position="115"/>
    </location>
    <ligand>
        <name>thiamine diphosphate</name>
        <dbReference type="ChEBI" id="CHEBI:58937"/>
    </ligand>
</feature>
<keyword evidence="5 10" id="KW-0479">Metal-binding</keyword>
<dbReference type="InterPro" id="IPR009014">
    <property type="entry name" value="Transketo_C/PFOR_II"/>
</dbReference>
<proteinExistence type="inferred from homology"/>
<sequence length="615" mass="66622">MLLSQLNSRADLLQLTPAQDRQLCEEIREFLVRHIARTGGHLASNLGVVELTVALHKVYDTQTDRLLFDVGHQSYVHKILTGRMDRFSTMRTYGGLAGFPKPSESPHDAFIAGHASEAVSVALGMARARTLQQADYDVVAVLGDGALTGGLSYEGLNDAGASGEPLVVVLNDNGMSITSNVGAIARHLKLLRLKPGYFGLKKAYRQLTQKIPGGRLLYRFTHGLKTRMRRRLIGVTIFEEMGFSYLGPVDGHDVQKLTFLLREAKSMGGPVLLHVITKKGKGYIPAEATPSKYHGVGRFNPVTGVGTPSGGKSFSETFGGTLLELARTDPRICAITAAMEQGTGLSTFAGQLKDRFFDVGIAEGHAVSMAAGLAKQGMLPVFAVYSTFLQRSYDMLQQDVGLLGLHVVLAVDRAGLVGEDGETHHGVFDVGYLRQIPGMTIYCPASQAELRRMLTTALLQESGPVAVRYPRGGDGAYQAEFWEDRRWAHPALTIVTYGINVNDCLAAAEHLRQERILADVIKLDRIAPLSLDAVLSSLEKSRHLLVVEEAAEAGCIGVELLAQLSRQGCCPRKARLLNLRSGIVPHGAVALLRRRTGLDEGGIYQAAKELTAHEA</sequence>
<comment type="cofactor">
    <cofactor evidence="10">
        <name>thiamine diphosphate</name>
        <dbReference type="ChEBI" id="CHEBI:58937"/>
    </cofactor>
    <text evidence="10">Binds 1 thiamine pyrophosphate per subunit.</text>
</comment>
<keyword evidence="4 10" id="KW-0808">Transferase</keyword>
<dbReference type="Pfam" id="PF02779">
    <property type="entry name" value="Transket_pyr"/>
    <property type="match status" value="1"/>
</dbReference>
<evidence type="ECO:0000256" key="1">
    <source>
        <dbReference type="ARBA" id="ARBA00004980"/>
    </source>
</evidence>
<dbReference type="PANTHER" id="PTHR43322">
    <property type="entry name" value="1-D-DEOXYXYLULOSE 5-PHOSPHATE SYNTHASE-RELATED"/>
    <property type="match status" value="1"/>
</dbReference>
<dbReference type="GO" id="GO:0005829">
    <property type="term" value="C:cytosol"/>
    <property type="evidence" value="ECO:0007669"/>
    <property type="project" value="TreeGrafter"/>
</dbReference>
<evidence type="ECO:0000256" key="4">
    <source>
        <dbReference type="ARBA" id="ARBA00022679"/>
    </source>
</evidence>
<dbReference type="GO" id="GO:0019288">
    <property type="term" value="P:isopentenyl diphosphate biosynthetic process, methylerythritol 4-phosphate pathway"/>
    <property type="evidence" value="ECO:0007669"/>
    <property type="project" value="TreeGrafter"/>
</dbReference>
<dbReference type="GO" id="GO:0009228">
    <property type="term" value="P:thiamine biosynthetic process"/>
    <property type="evidence" value="ECO:0007669"/>
    <property type="project" value="UniProtKB-UniRule"/>
</dbReference>
<feature type="binding site" evidence="10">
    <location>
        <position position="363"/>
    </location>
    <ligand>
        <name>thiamine diphosphate</name>
        <dbReference type="ChEBI" id="CHEBI:58937"/>
    </ligand>
</feature>
<feature type="binding site" evidence="10">
    <location>
        <position position="72"/>
    </location>
    <ligand>
        <name>thiamine diphosphate</name>
        <dbReference type="ChEBI" id="CHEBI:58937"/>
    </ligand>
</feature>
<dbReference type="PANTHER" id="PTHR43322:SF5">
    <property type="entry name" value="1-DEOXY-D-XYLULOSE-5-PHOSPHATE SYNTHASE, CHLOROPLASTIC"/>
    <property type="match status" value="1"/>
</dbReference>
<comment type="similarity">
    <text evidence="2 10">Belongs to the transketolase family. DXPS subfamily.</text>
</comment>
<evidence type="ECO:0000256" key="7">
    <source>
        <dbReference type="ARBA" id="ARBA00022977"/>
    </source>
</evidence>
<evidence type="ECO:0000256" key="2">
    <source>
        <dbReference type="ARBA" id="ARBA00011081"/>
    </source>
</evidence>
<dbReference type="CDD" id="cd07033">
    <property type="entry name" value="TPP_PYR_DXS_TK_like"/>
    <property type="match status" value="1"/>
</dbReference>
<dbReference type="EC" id="2.2.1.7" evidence="10"/>
<dbReference type="SMART" id="SM00861">
    <property type="entry name" value="Transket_pyr"/>
    <property type="match status" value="1"/>
</dbReference>
<reference evidence="12" key="2">
    <citation type="journal article" date="2021" name="PeerJ">
        <title>Extensive microbial diversity within the chicken gut microbiome revealed by metagenomics and culture.</title>
        <authorList>
            <person name="Gilroy R."/>
            <person name="Ravi A."/>
            <person name="Getino M."/>
            <person name="Pursley I."/>
            <person name="Horton D.L."/>
            <person name="Alikhan N.F."/>
            <person name="Baker D."/>
            <person name="Gharbi K."/>
            <person name="Hall N."/>
            <person name="Watson M."/>
            <person name="Adriaenssens E.M."/>
            <person name="Foster-Nyarko E."/>
            <person name="Jarju S."/>
            <person name="Secka A."/>
            <person name="Antonio M."/>
            <person name="Oren A."/>
            <person name="Chaudhuri R.R."/>
            <person name="La Ragione R."/>
            <person name="Hildebrand F."/>
            <person name="Pallen M.J."/>
        </authorList>
    </citation>
    <scope>NUCLEOTIDE SEQUENCE</scope>
    <source>
        <strain evidence="12">ChiBcec15-4380</strain>
    </source>
</reference>
<protein>
    <recommendedName>
        <fullName evidence="10">1-deoxy-D-xylulose-5-phosphate synthase</fullName>
        <ecNumber evidence="10">2.2.1.7</ecNumber>
    </recommendedName>
    <alternativeName>
        <fullName evidence="10">1-deoxyxylulose-5-phosphate synthase</fullName>
        <shortName evidence="10">DXP synthase</shortName>
        <shortName evidence="10">DXPS</shortName>
    </alternativeName>
</protein>
<dbReference type="SUPFAM" id="SSF52518">
    <property type="entry name" value="Thiamin diphosphate-binding fold (THDP-binding)"/>
    <property type="match status" value="1"/>
</dbReference>
<evidence type="ECO:0000313" key="13">
    <source>
        <dbReference type="Proteomes" id="UP000824239"/>
    </source>
</evidence>
<keyword evidence="6 10" id="KW-0460">Magnesium</keyword>
<dbReference type="GO" id="GO:0000287">
    <property type="term" value="F:magnesium ion binding"/>
    <property type="evidence" value="ECO:0007669"/>
    <property type="project" value="UniProtKB-UniRule"/>
</dbReference>
<feature type="binding site" evidence="10">
    <location>
        <position position="173"/>
    </location>
    <ligand>
        <name>thiamine diphosphate</name>
        <dbReference type="ChEBI" id="CHEBI:58937"/>
    </ligand>
</feature>
<dbReference type="NCBIfam" id="NF003933">
    <property type="entry name" value="PRK05444.2-2"/>
    <property type="match status" value="1"/>
</dbReference>
<evidence type="ECO:0000256" key="5">
    <source>
        <dbReference type="ARBA" id="ARBA00022723"/>
    </source>
</evidence>
<evidence type="ECO:0000256" key="3">
    <source>
        <dbReference type="ARBA" id="ARBA00011738"/>
    </source>
</evidence>
<dbReference type="Pfam" id="PF13292">
    <property type="entry name" value="DXP_synthase_N"/>
    <property type="match status" value="1"/>
</dbReference>
<dbReference type="CDD" id="cd02007">
    <property type="entry name" value="TPP_DXS"/>
    <property type="match status" value="1"/>
</dbReference>
<comment type="pathway">
    <text evidence="1 10">Metabolic intermediate biosynthesis; 1-deoxy-D-xylulose 5-phosphate biosynthesis; 1-deoxy-D-xylulose 5-phosphate from D-glyceraldehyde 3-phosphate and pyruvate: step 1/1.</text>
</comment>
<feature type="binding site" evidence="10">
    <location>
        <position position="283"/>
    </location>
    <ligand>
        <name>thiamine diphosphate</name>
        <dbReference type="ChEBI" id="CHEBI:58937"/>
    </ligand>
</feature>
<feature type="domain" description="Transketolase-like pyrimidine-binding" evidence="11">
    <location>
        <begin position="312"/>
        <end position="476"/>
    </location>
</feature>
<evidence type="ECO:0000256" key="10">
    <source>
        <dbReference type="HAMAP-Rule" id="MF_00315"/>
    </source>
</evidence>
<gene>
    <name evidence="10" type="primary">dxs</name>
    <name evidence="12" type="ORF">IAA53_07070</name>
</gene>
<comment type="caution">
    <text evidence="12">The sequence shown here is derived from an EMBL/GenBank/DDBJ whole genome shotgun (WGS) entry which is preliminary data.</text>
</comment>
<dbReference type="SUPFAM" id="SSF52922">
    <property type="entry name" value="TK C-terminal domain-like"/>
    <property type="match status" value="1"/>
</dbReference>
<comment type="catalytic activity">
    <reaction evidence="10">
        <text>D-glyceraldehyde 3-phosphate + pyruvate + H(+) = 1-deoxy-D-xylulose 5-phosphate + CO2</text>
        <dbReference type="Rhea" id="RHEA:12605"/>
        <dbReference type="ChEBI" id="CHEBI:15361"/>
        <dbReference type="ChEBI" id="CHEBI:15378"/>
        <dbReference type="ChEBI" id="CHEBI:16526"/>
        <dbReference type="ChEBI" id="CHEBI:57792"/>
        <dbReference type="ChEBI" id="CHEBI:59776"/>
        <dbReference type="EC" id="2.2.1.7"/>
    </reaction>
</comment>
<evidence type="ECO:0000259" key="11">
    <source>
        <dbReference type="SMART" id="SM00861"/>
    </source>
</evidence>
<evidence type="ECO:0000256" key="8">
    <source>
        <dbReference type="ARBA" id="ARBA00023052"/>
    </source>
</evidence>
<dbReference type="InterPro" id="IPR005477">
    <property type="entry name" value="Dxylulose-5-P_synthase"/>
</dbReference>
<dbReference type="HAMAP" id="MF_00315">
    <property type="entry name" value="DXP_synth"/>
    <property type="match status" value="1"/>
</dbReference>
<feature type="binding site" evidence="10">
    <location>
        <position position="144"/>
    </location>
    <ligand>
        <name>Mg(2+)</name>
        <dbReference type="ChEBI" id="CHEBI:18420"/>
    </ligand>
</feature>
<dbReference type="Gene3D" id="3.40.50.970">
    <property type="match status" value="2"/>
</dbReference>
<reference evidence="12" key="1">
    <citation type="submission" date="2020-10" db="EMBL/GenBank/DDBJ databases">
        <authorList>
            <person name="Gilroy R."/>
        </authorList>
    </citation>
    <scope>NUCLEOTIDE SEQUENCE</scope>
    <source>
        <strain evidence="12">ChiBcec15-4380</strain>
    </source>
</reference>
<feature type="binding site" evidence="10">
    <location>
        <begin position="145"/>
        <end position="146"/>
    </location>
    <ligand>
        <name>thiamine diphosphate</name>
        <dbReference type="ChEBI" id="CHEBI:58937"/>
    </ligand>
</feature>
<comment type="function">
    <text evidence="10">Catalyzes the acyloin condensation reaction between C atoms 2 and 3 of pyruvate and glyceraldehyde 3-phosphate to yield 1-deoxy-D-xylulose-5-phosphate (DXP).</text>
</comment>
<evidence type="ECO:0000256" key="9">
    <source>
        <dbReference type="ARBA" id="ARBA00023229"/>
    </source>
</evidence>
<dbReference type="AlphaFoldDB" id="A0A9D1DI32"/>
<keyword evidence="8 10" id="KW-0786">Thiamine pyrophosphate</keyword>
<evidence type="ECO:0000256" key="6">
    <source>
        <dbReference type="ARBA" id="ARBA00022842"/>
    </source>
</evidence>